<evidence type="ECO:0000313" key="1">
    <source>
        <dbReference type="EMBL" id="MBB5220457.1"/>
    </source>
</evidence>
<dbReference type="Gene3D" id="1.25.10.90">
    <property type="match status" value="1"/>
</dbReference>
<dbReference type="Proteomes" id="UP000549457">
    <property type="component" value="Unassembled WGS sequence"/>
</dbReference>
<sequence>MDPATALSALHALSDPVKAAGMADYHKAPRRYLGIALSDMEPLVADWRSSASVAERVALAAGLWDSDIHEARIAAAKLLTQARIREDEAMVWSELQRWVSEFDAWAIADHTCKAIERRLVAEPARLDVVETWTGDPVMWVRRAALVATLPWAKLTHPSAEDLLARERMLGWAASMVADRNWFIQKAIGWWLRTLSVHDAGRVHAFVDGPGVSLKPFARREALRRLRDGTPTVQRTS</sequence>
<dbReference type="RefSeq" id="WP_184146560.1">
    <property type="nucleotide sequence ID" value="NZ_JACHFM010000001.1"/>
</dbReference>
<proteinExistence type="predicted"/>
<keyword evidence="2" id="KW-1185">Reference proteome</keyword>
<dbReference type="EMBL" id="JACHFM010000001">
    <property type="protein sequence ID" value="MBB5220457.1"/>
    <property type="molecule type" value="Genomic_DNA"/>
</dbReference>
<evidence type="ECO:0000313" key="2">
    <source>
        <dbReference type="Proteomes" id="UP000549457"/>
    </source>
</evidence>
<dbReference type="Pfam" id="PF08713">
    <property type="entry name" value="DNA_alkylation"/>
    <property type="match status" value="1"/>
</dbReference>
<reference evidence="1 2" key="1">
    <citation type="submission" date="2020-08" db="EMBL/GenBank/DDBJ databases">
        <title>Genomic Encyclopedia of Type Strains, Phase IV (KMG-IV): sequencing the most valuable type-strain genomes for metagenomic binning, comparative biology and taxonomic classification.</title>
        <authorList>
            <person name="Goeker M."/>
        </authorList>
    </citation>
    <scope>NUCLEOTIDE SEQUENCE [LARGE SCALE GENOMIC DNA]</scope>
    <source>
        <strain evidence="1 2">DSM 101730</strain>
    </source>
</reference>
<dbReference type="AlphaFoldDB" id="A0A840SF46"/>
<accession>A0A840SF46</accession>
<dbReference type="InterPro" id="IPR016024">
    <property type="entry name" value="ARM-type_fold"/>
</dbReference>
<dbReference type="PANTHER" id="PTHR34070">
    <property type="entry name" value="ARMADILLO-TYPE FOLD"/>
    <property type="match status" value="1"/>
</dbReference>
<protein>
    <submittedName>
        <fullName evidence="1">3-methyladenine DNA glycosylase AlkD</fullName>
    </submittedName>
</protein>
<comment type="caution">
    <text evidence="1">The sequence shown here is derived from an EMBL/GenBank/DDBJ whole genome shotgun (WGS) entry which is preliminary data.</text>
</comment>
<dbReference type="InterPro" id="IPR014825">
    <property type="entry name" value="DNA_alkylation"/>
</dbReference>
<dbReference type="SUPFAM" id="SSF48371">
    <property type="entry name" value="ARM repeat"/>
    <property type="match status" value="1"/>
</dbReference>
<dbReference type="CDD" id="cd06561">
    <property type="entry name" value="AlkD_like"/>
    <property type="match status" value="1"/>
</dbReference>
<name>A0A840SF46_9RHOB</name>
<organism evidence="1 2">
    <name type="scientific">Amaricoccus macauensis</name>
    <dbReference type="NCBI Taxonomy" id="57001"/>
    <lineage>
        <taxon>Bacteria</taxon>
        <taxon>Pseudomonadati</taxon>
        <taxon>Pseudomonadota</taxon>
        <taxon>Alphaproteobacteria</taxon>
        <taxon>Rhodobacterales</taxon>
        <taxon>Paracoccaceae</taxon>
        <taxon>Amaricoccus</taxon>
    </lineage>
</organism>
<gene>
    <name evidence="1" type="ORF">HNP73_000378</name>
</gene>
<dbReference type="PANTHER" id="PTHR34070:SF1">
    <property type="entry name" value="DNA ALKYLATION REPAIR PROTEIN"/>
    <property type="match status" value="1"/>
</dbReference>